<protein>
    <recommendedName>
        <fullName evidence="2">Tetratricopeptide repeat protein 38</fullName>
    </recommendedName>
</protein>
<comment type="caution">
    <text evidence="5">The sequence shown here is derived from an EMBL/GenBank/DDBJ whole genome shotgun (WGS) entry which is preliminary data.</text>
</comment>
<organism evidence="5 6">
    <name type="scientific">Aegithalos caudatus</name>
    <name type="common">Long-tailed tit</name>
    <name type="synonym">Acredula caudata</name>
    <dbReference type="NCBI Taxonomy" id="73327"/>
    <lineage>
        <taxon>Eukaryota</taxon>
        <taxon>Metazoa</taxon>
        <taxon>Chordata</taxon>
        <taxon>Craniata</taxon>
        <taxon>Vertebrata</taxon>
        <taxon>Euteleostomi</taxon>
        <taxon>Archelosauria</taxon>
        <taxon>Archosauria</taxon>
        <taxon>Dinosauria</taxon>
        <taxon>Saurischia</taxon>
        <taxon>Theropoda</taxon>
        <taxon>Coelurosauria</taxon>
        <taxon>Aves</taxon>
        <taxon>Neognathae</taxon>
        <taxon>Neoaves</taxon>
        <taxon>Telluraves</taxon>
        <taxon>Australaves</taxon>
        <taxon>Passeriformes</taxon>
        <taxon>Sylvioidea</taxon>
        <taxon>Aegithalidae</taxon>
        <taxon>Aegithalos</taxon>
    </lineage>
</organism>
<dbReference type="SUPFAM" id="SSF48452">
    <property type="entry name" value="TPR-like"/>
    <property type="match status" value="1"/>
</dbReference>
<dbReference type="Gene3D" id="1.25.40.10">
    <property type="entry name" value="Tetratricopeptide repeat domain"/>
    <property type="match status" value="1"/>
</dbReference>
<dbReference type="PANTHER" id="PTHR16263:SF4">
    <property type="entry name" value="TETRATRICOPEPTIDE REPEAT PROTEIN 38"/>
    <property type="match status" value="1"/>
</dbReference>
<keyword evidence="4" id="KW-0802">TPR repeat</keyword>
<dbReference type="AlphaFoldDB" id="A0A850YR28"/>
<reference evidence="5" key="1">
    <citation type="submission" date="2019-10" db="EMBL/GenBank/DDBJ databases">
        <title>Bird 10,000 Genomes (B10K) Project - Family phase.</title>
        <authorList>
            <person name="Zhang G."/>
        </authorList>
    </citation>
    <scope>NUCLEOTIDE SEQUENCE</scope>
    <source>
        <strain evidence="5">B10K-DU-002-10</strain>
        <tissue evidence="5">Muscle</tissue>
    </source>
</reference>
<evidence type="ECO:0000256" key="2">
    <source>
        <dbReference type="ARBA" id="ARBA00019992"/>
    </source>
</evidence>
<evidence type="ECO:0000313" key="5">
    <source>
        <dbReference type="EMBL" id="NWH95727.1"/>
    </source>
</evidence>
<keyword evidence="6" id="KW-1185">Reference proteome</keyword>
<evidence type="ECO:0000313" key="6">
    <source>
        <dbReference type="Proteomes" id="UP000628412"/>
    </source>
</evidence>
<sequence>LCLFVVQAWQDAGLVLSTTSNEACKLFDAVLTQYATWTNNESLGGIDGCLSKLKAADPNFTMGHVIANGLELIGTGRTVRLDKELDSAVRAMVALSKSQPLTERERLHVSALDVFARGQLPKACDLWEQILQNHPTDLLALKFSHDTYFYLGYQRQMRDSVARVYPFWTRDVPLSSYVKGYYSFGLVETSLFDRAEKVAQEALAINQTDAWSVHTIAHVNEMKAEVEKGLKFMKETEKNWKSSNLAAGKRFCFIYPLLFQGEYEAALTIYDKHIAPLCLASGSILDIVDNSSMLYRLHLEGVKLGDRWNDLLGVTKKHTKDHILLFNDVHFLMSFLGAKDHKTTEELLTTLQELARAPHEDHQLSLAPSLGLPLCQAFVEFENGNCDKAVDLLYPIRYELVQVGGSDAQRDVFSLLLIHAALNSKSKAKRNLARCLLHERDMMRPKSPMTERLIRKAAAVHSMA</sequence>
<dbReference type="InterPro" id="IPR011990">
    <property type="entry name" value="TPR-like_helical_dom_sf"/>
</dbReference>
<dbReference type="Proteomes" id="UP000628412">
    <property type="component" value="Unassembled WGS sequence"/>
</dbReference>
<evidence type="ECO:0000256" key="3">
    <source>
        <dbReference type="ARBA" id="ARBA00022737"/>
    </source>
</evidence>
<gene>
    <name evidence="5" type="primary">Ttc38</name>
    <name evidence="5" type="ORF">AEGCAU_R10447</name>
</gene>
<feature type="non-terminal residue" evidence="5">
    <location>
        <position position="1"/>
    </location>
</feature>
<name>A0A850YR28_AEGCA</name>
<comment type="similarity">
    <text evidence="1">Belongs to the TTC38 family.</text>
</comment>
<dbReference type="CDD" id="cd05804">
    <property type="entry name" value="StaR_like"/>
    <property type="match status" value="1"/>
</dbReference>
<dbReference type="EMBL" id="WEIU01023612">
    <property type="protein sequence ID" value="NWH95727.1"/>
    <property type="molecule type" value="Genomic_DNA"/>
</dbReference>
<dbReference type="InterPro" id="IPR033891">
    <property type="entry name" value="TTC38"/>
</dbReference>
<feature type="non-terminal residue" evidence="5">
    <location>
        <position position="464"/>
    </location>
</feature>
<dbReference type="PANTHER" id="PTHR16263">
    <property type="entry name" value="TETRATRICOPEPTIDE REPEAT PROTEIN 38"/>
    <property type="match status" value="1"/>
</dbReference>
<evidence type="ECO:0000256" key="4">
    <source>
        <dbReference type="ARBA" id="ARBA00022803"/>
    </source>
</evidence>
<evidence type="ECO:0000256" key="1">
    <source>
        <dbReference type="ARBA" id="ARBA00005857"/>
    </source>
</evidence>
<keyword evidence="3" id="KW-0677">Repeat</keyword>
<proteinExistence type="inferred from homology"/>
<accession>A0A850YR28</accession>